<dbReference type="Pfam" id="PF14223">
    <property type="entry name" value="Retrotran_gag_2"/>
    <property type="match status" value="1"/>
</dbReference>
<reference evidence="1" key="1">
    <citation type="submission" date="2021-05" db="EMBL/GenBank/DDBJ databases">
        <authorList>
            <person name="Alioto T."/>
            <person name="Alioto T."/>
            <person name="Gomez Garrido J."/>
        </authorList>
    </citation>
    <scope>NUCLEOTIDE SEQUENCE</scope>
</reference>
<protein>
    <submittedName>
        <fullName evidence="1">Uncharacterized protein</fullName>
    </submittedName>
</protein>
<sequence>MWKSLSDSYEKKGLCGKMILKKKLLSETVQEYTQRFETVISELKTVDDSVMKTDELICNYMMGLHEKFNTIVSLIESQDPDELTFEYVKRRMKNEEEKTEG</sequence>
<dbReference type="EMBL" id="HBUF01404238">
    <property type="protein sequence ID" value="CAG6737689.1"/>
    <property type="molecule type" value="Transcribed_RNA"/>
</dbReference>
<evidence type="ECO:0000313" key="1">
    <source>
        <dbReference type="EMBL" id="CAG6737689.1"/>
    </source>
</evidence>
<organism evidence="1">
    <name type="scientific">Cacopsylla melanoneura</name>
    <dbReference type="NCBI Taxonomy" id="428564"/>
    <lineage>
        <taxon>Eukaryota</taxon>
        <taxon>Metazoa</taxon>
        <taxon>Ecdysozoa</taxon>
        <taxon>Arthropoda</taxon>
        <taxon>Hexapoda</taxon>
        <taxon>Insecta</taxon>
        <taxon>Pterygota</taxon>
        <taxon>Neoptera</taxon>
        <taxon>Paraneoptera</taxon>
        <taxon>Hemiptera</taxon>
        <taxon>Sternorrhyncha</taxon>
        <taxon>Psylloidea</taxon>
        <taxon>Psyllidae</taxon>
        <taxon>Psyllinae</taxon>
        <taxon>Cacopsylla</taxon>
    </lineage>
</organism>
<dbReference type="AlphaFoldDB" id="A0A8D8YYP1"/>
<proteinExistence type="predicted"/>
<accession>A0A8D8YYP1</accession>
<name>A0A8D8YYP1_9HEMI</name>